<dbReference type="PANTHER" id="PTHR12215">
    <property type="entry name" value="PHOSPHOPANTETHEINE TRANSFERASE"/>
    <property type="match status" value="1"/>
</dbReference>
<comment type="similarity">
    <text evidence="1">Belongs to the P-Pant transferase superfamily. Gsp/Sfp/HetI/AcpT family.</text>
</comment>
<dbReference type="InterPro" id="IPR008278">
    <property type="entry name" value="4-PPantetheinyl_Trfase_dom"/>
</dbReference>
<dbReference type="GO" id="GO:0016740">
    <property type="term" value="F:transferase activity"/>
    <property type="evidence" value="ECO:0007669"/>
    <property type="project" value="UniProtKB-KW"/>
</dbReference>
<name>A0ABX2FDI0_9PSEU</name>
<dbReference type="RefSeq" id="WP_217281380.1">
    <property type="nucleotide sequence ID" value="NZ_CBCSGW010000023.1"/>
</dbReference>
<dbReference type="Proteomes" id="UP000763557">
    <property type="component" value="Unassembled WGS sequence"/>
</dbReference>
<comment type="caution">
    <text evidence="4">The sequence shown here is derived from an EMBL/GenBank/DDBJ whole genome shotgun (WGS) entry which is preliminary data.</text>
</comment>
<feature type="domain" description="4'-phosphopantetheinyl transferase" evidence="3">
    <location>
        <begin position="104"/>
        <end position="165"/>
    </location>
</feature>
<evidence type="ECO:0000256" key="1">
    <source>
        <dbReference type="ARBA" id="ARBA00010990"/>
    </source>
</evidence>
<dbReference type="EMBL" id="JAAATY010000027">
    <property type="protein sequence ID" value="NRN69417.1"/>
    <property type="molecule type" value="Genomic_DNA"/>
</dbReference>
<protein>
    <submittedName>
        <fullName evidence="4">4'-phosphopantetheinyl transferase</fullName>
    </submittedName>
</protein>
<proteinExistence type="inferred from homology"/>
<dbReference type="Pfam" id="PF01648">
    <property type="entry name" value="ACPS"/>
    <property type="match status" value="1"/>
</dbReference>
<sequence>MKPVRVAAGVYAIAGSMTDLADAAPHPADSWSARRIPRWRVREYLNARILLRRLLAEVADMAAGSPIAARAHGGPYLVRRPEVGVSLSHTGEWVAAAVHLTGTVGVDTHEPVRADDRMVRRCCTRTARARLARLPERDRAVELAWIWSVQEACVKSTGAGVADRPWTIPVEVGQHTGRWRAVEWIELRGEWPVPVSCAHGTPTAGGGACKD</sequence>
<dbReference type="InterPro" id="IPR050559">
    <property type="entry name" value="P-Pant_transferase_sf"/>
</dbReference>
<organism evidence="4 5">
    <name type="scientific">Kibdelosporangium persicum</name>
    <dbReference type="NCBI Taxonomy" id="2698649"/>
    <lineage>
        <taxon>Bacteria</taxon>
        <taxon>Bacillati</taxon>
        <taxon>Actinomycetota</taxon>
        <taxon>Actinomycetes</taxon>
        <taxon>Pseudonocardiales</taxon>
        <taxon>Pseudonocardiaceae</taxon>
        <taxon>Kibdelosporangium</taxon>
    </lineage>
</organism>
<evidence type="ECO:0000313" key="5">
    <source>
        <dbReference type="Proteomes" id="UP000763557"/>
    </source>
</evidence>
<accession>A0ABX2FDI0</accession>
<gene>
    <name evidence="4" type="ORF">GC106_66740</name>
</gene>
<keyword evidence="5" id="KW-1185">Reference proteome</keyword>
<evidence type="ECO:0000313" key="4">
    <source>
        <dbReference type="EMBL" id="NRN69417.1"/>
    </source>
</evidence>
<evidence type="ECO:0000259" key="3">
    <source>
        <dbReference type="Pfam" id="PF01648"/>
    </source>
</evidence>
<reference evidence="4 5" key="1">
    <citation type="submission" date="2020-01" db="EMBL/GenBank/DDBJ databases">
        <title>Kibdelosporangium persica a novel Actinomycetes from a hot desert in Iran.</title>
        <authorList>
            <person name="Safaei N."/>
            <person name="Zaburannyi N."/>
            <person name="Mueller R."/>
            <person name="Wink J."/>
        </authorList>
    </citation>
    <scope>NUCLEOTIDE SEQUENCE [LARGE SCALE GENOMIC DNA]</scope>
    <source>
        <strain evidence="4 5">4NS15</strain>
    </source>
</reference>
<evidence type="ECO:0000256" key="2">
    <source>
        <dbReference type="ARBA" id="ARBA00022679"/>
    </source>
</evidence>
<dbReference type="PANTHER" id="PTHR12215:SF10">
    <property type="entry name" value="L-AMINOADIPATE-SEMIALDEHYDE DEHYDROGENASE-PHOSPHOPANTETHEINYL TRANSFERASE"/>
    <property type="match status" value="1"/>
</dbReference>
<keyword evidence="2 4" id="KW-0808">Transferase</keyword>